<reference evidence="11 12" key="1">
    <citation type="submission" date="2023-07" db="EMBL/GenBank/DDBJ databases">
        <title>Genomic Encyclopedia of Type Strains, Phase IV (KMG-IV): sequencing the most valuable type-strain genomes for metagenomic binning, comparative biology and taxonomic classification.</title>
        <authorList>
            <person name="Goeker M."/>
        </authorList>
    </citation>
    <scope>NUCLEOTIDE SEQUENCE [LARGE SCALE GENOMIC DNA]</scope>
    <source>
        <strain evidence="11 12">B1-1</strain>
    </source>
</reference>
<dbReference type="Pfam" id="PF02530">
    <property type="entry name" value="Porin_2"/>
    <property type="match status" value="1"/>
</dbReference>
<keyword evidence="3 10" id="KW-1134">Transmembrane beta strand</keyword>
<comment type="subcellular location">
    <subcellularLocation>
        <location evidence="10">Cell outer membrane</location>
        <topology evidence="10">Multi-pass membrane protein</topology>
    </subcellularLocation>
</comment>
<evidence type="ECO:0000256" key="8">
    <source>
        <dbReference type="ARBA" id="ARBA00023136"/>
    </source>
</evidence>
<keyword evidence="12" id="KW-1185">Reference proteome</keyword>
<comment type="function">
    <text evidence="10">Forms passive diffusion pores that allow small molecular weight hydrophilic materials across the outer membrane.</text>
</comment>
<keyword evidence="5 10" id="KW-0732">Signal</keyword>
<accession>A0ABU0M2Z2</accession>
<comment type="domain">
    <text evidence="10">Consists of 16-stranded beta-barrel sheets, with large surface-exposed loops, that form a transmembrane pore at the center of each barrel. The pore is partially ocluded by a peptide loop that folds into the pore lumen.</text>
</comment>
<dbReference type="InterPro" id="IPR003684">
    <property type="entry name" value="Porin_alphabac"/>
</dbReference>
<gene>
    <name evidence="11" type="ORF">QO015_000933</name>
</gene>
<evidence type="ECO:0000313" key="12">
    <source>
        <dbReference type="Proteomes" id="UP001223743"/>
    </source>
</evidence>
<dbReference type="Proteomes" id="UP001223743">
    <property type="component" value="Unassembled WGS sequence"/>
</dbReference>
<evidence type="ECO:0000256" key="5">
    <source>
        <dbReference type="ARBA" id="ARBA00022729"/>
    </source>
</evidence>
<dbReference type="RefSeq" id="WP_266281136.1">
    <property type="nucleotide sequence ID" value="NZ_JAPKNF010000001.1"/>
</dbReference>
<keyword evidence="7 10" id="KW-0626">Porin</keyword>
<evidence type="ECO:0000256" key="10">
    <source>
        <dbReference type="RuleBase" id="RU364005"/>
    </source>
</evidence>
<evidence type="ECO:0000313" key="11">
    <source>
        <dbReference type="EMBL" id="MDQ0515320.1"/>
    </source>
</evidence>
<keyword evidence="6 10" id="KW-0406">Ion transport</keyword>
<evidence type="ECO:0000256" key="3">
    <source>
        <dbReference type="ARBA" id="ARBA00022452"/>
    </source>
</evidence>
<evidence type="ECO:0000256" key="6">
    <source>
        <dbReference type="ARBA" id="ARBA00023065"/>
    </source>
</evidence>
<feature type="signal peptide" evidence="10">
    <location>
        <begin position="1"/>
        <end position="22"/>
    </location>
</feature>
<keyword evidence="4 10" id="KW-0812">Transmembrane</keyword>
<sequence>MNFKTLLLGSAAAMIVAGGAQAADLTVAEPVDYVKVCDAFGSGFFYSPGTDTCIKVGGYVKFGTAFGDTDFGVYNGYYPTSNWSNFYTEASIQLTASSVTEFGNLTGFLDFRAQTGNAGNFSQSAAQIVNSATNSAYVDSAWLSIGPIKAGRFTSLFDFGRGYTDTGVFGSDTSTDHIQATYAINGFGLALSIEDQRDRGAAPGLDGLQVTNSGDPLNPADDIYYYGGQNNIPDVVGAITYASGIFSTKLAAAYVNNAVDRSGSGTLLDPYDFSAQTGWAIGGSVEFALDSFSAGDKFFVTASYGDNANSYTGIAGGTSVAGLVGNGIVAADNTLNFAVAPGSSWSALASYKHVWTPSVWSAVSGGYAAYDGNGYYDNLTIDAYRLVASTGWTPVAGLDLMLDGQYSHANVDRDLLDGGDLDGDVWAVNLWMKRSW</sequence>
<evidence type="ECO:0000256" key="2">
    <source>
        <dbReference type="ARBA" id="ARBA00022448"/>
    </source>
</evidence>
<protein>
    <recommendedName>
        <fullName evidence="10">Porin</fullName>
    </recommendedName>
</protein>
<name>A0ABU0M2Z2_9HYPH</name>
<keyword evidence="2 10" id="KW-0813">Transport</keyword>
<comment type="similarity">
    <text evidence="1 10">Belongs to the alphaproteobacteria porin family.</text>
</comment>
<keyword evidence="8 10" id="KW-0472">Membrane</keyword>
<evidence type="ECO:0000256" key="9">
    <source>
        <dbReference type="ARBA" id="ARBA00023237"/>
    </source>
</evidence>
<proteinExistence type="inferred from homology"/>
<feature type="chain" id="PRO_5044954519" description="Porin" evidence="10">
    <location>
        <begin position="23"/>
        <end position="436"/>
    </location>
</feature>
<evidence type="ECO:0000256" key="1">
    <source>
        <dbReference type="ARBA" id="ARBA00009521"/>
    </source>
</evidence>
<dbReference type="EMBL" id="JAUSWJ010000001">
    <property type="protein sequence ID" value="MDQ0515320.1"/>
    <property type="molecule type" value="Genomic_DNA"/>
</dbReference>
<organism evidence="11 12">
    <name type="scientific">Kaistia geumhonensis</name>
    <dbReference type="NCBI Taxonomy" id="410839"/>
    <lineage>
        <taxon>Bacteria</taxon>
        <taxon>Pseudomonadati</taxon>
        <taxon>Pseudomonadota</taxon>
        <taxon>Alphaproteobacteria</taxon>
        <taxon>Hyphomicrobiales</taxon>
        <taxon>Kaistiaceae</taxon>
        <taxon>Kaistia</taxon>
    </lineage>
</organism>
<evidence type="ECO:0000256" key="7">
    <source>
        <dbReference type="ARBA" id="ARBA00023114"/>
    </source>
</evidence>
<evidence type="ECO:0000256" key="4">
    <source>
        <dbReference type="ARBA" id="ARBA00022692"/>
    </source>
</evidence>
<comment type="caution">
    <text evidence="11">The sequence shown here is derived from an EMBL/GenBank/DDBJ whole genome shotgun (WGS) entry which is preliminary data.</text>
</comment>
<keyword evidence="9 10" id="KW-0998">Cell outer membrane</keyword>